<dbReference type="Pfam" id="PF02583">
    <property type="entry name" value="Trns_repr_metal"/>
    <property type="match status" value="1"/>
</dbReference>
<evidence type="ECO:0000313" key="1">
    <source>
        <dbReference type="EMBL" id="MCQ1529756.1"/>
    </source>
</evidence>
<dbReference type="Proteomes" id="UP001651880">
    <property type="component" value="Unassembled WGS sequence"/>
</dbReference>
<comment type="caution">
    <text evidence="1">The sequence shown here is derived from an EMBL/GenBank/DDBJ whole genome shotgun (WGS) entry which is preliminary data.</text>
</comment>
<name>A0ABT1NIQ1_9FIRM</name>
<dbReference type="EMBL" id="JAJEKE010000007">
    <property type="protein sequence ID" value="MCQ1529756.1"/>
    <property type="molecule type" value="Genomic_DNA"/>
</dbReference>
<evidence type="ECO:0000313" key="2">
    <source>
        <dbReference type="Proteomes" id="UP001651880"/>
    </source>
</evidence>
<dbReference type="PANTHER" id="PTHR33677:SF3">
    <property type="entry name" value="COPPER-SENSING TRANSCRIPTIONAL REPRESSOR RICR"/>
    <property type="match status" value="1"/>
</dbReference>
<organism evidence="1 2">
    <name type="scientific">Lutispora saccharofermentans</name>
    <dbReference type="NCBI Taxonomy" id="3024236"/>
    <lineage>
        <taxon>Bacteria</taxon>
        <taxon>Bacillati</taxon>
        <taxon>Bacillota</taxon>
        <taxon>Clostridia</taxon>
        <taxon>Lutisporales</taxon>
        <taxon>Lutisporaceae</taxon>
        <taxon>Lutispora</taxon>
    </lineage>
</organism>
<gene>
    <name evidence="1" type="ORF">LJD61_09385</name>
</gene>
<dbReference type="PANTHER" id="PTHR33677">
    <property type="entry name" value="TRANSCRIPTIONAL REPRESSOR FRMR-RELATED"/>
    <property type="match status" value="1"/>
</dbReference>
<dbReference type="Gene3D" id="1.20.58.1000">
    <property type="entry name" value="Metal-sensitive repressor, helix protomer"/>
    <property type="match status" value="1"/>
</dbReference>
<sequence>MIEQKEERKLQILSRLKKVEGQVKGIQKMVDEGKCCGDIMVQISAVRSAINKIGGLMLDGYIKECIPASYKNDQSEKNLDELIDTIVKYVK</sequence>
<dbReference type="CDD" id="cd10148">
    <property type="entry name" value="CsoR-like_DUF156"/>
    <property type="match status" value="1"/>
</dbReference>
<dbReference type="InterPro" id="IPR038390">
    <property type="entry name" value="Metal_Tscrpt_repr_sf"/>
</dbReference>
<reference evidence="1 2" key="1">
    <citation type="submission" date="2021-10" db="EMBL/GenBank/DDBJ databases">
        <title>Lutispora strain m25 sp. nov., a thermophilic, non-spore-forming bacterium isolated from a lab-scale methanogenic bioreactor digesting anaerobic sludge.</title>
        <authorList>
            <person name="El Houari A."/>
            <person name="Mcdonald J."/>
        </authorList>
    </citation>
    <scope>NUCLEOTIDE SEQUENCE [LARGE SCALE GENOMIC DNA]</scope>
    <source>
        <strain evidence="2">m25</strain>
    </source>
</reference>
<proteinExistence type="predicted"/>
<accession>A0ABT1NIQ1</accession>
<keyword evidence="2" id="KW-1185">Reference proteome</keyword>
<protein>
    <submittedName>
        <fullName evidence="1">Metal-sensitive transcriptional regulator</fullName>
    </submittedName>
</protein>
<dbReference type="RefSeq" id="WP_255227277.1">
    <property type="nucleotide sequence ID" value="NZ_JAJEKE010000007.1"/>
</dbReference>
<dbReference type="InterPro" id="IPR003735">
    <property type="entry name" value="Metal_Tscrpt_repr"/>
</dbReference>